<evidence type="ECO:0000256" key="4">
    <source>
        <dbReference type="ARBA" id="ARBA00022691"/>
    </source>
</evidence>
<keyword evidence="2" id="KW-0489">Methyltransferase</keyword>
<sequence length="230" mass="26037">MADGSDSDEPWPDDEQKFYDDGKEYWSSINPSVDGMLGGFEKISPTDINGSKAFLRPFLKVGKGNTNNHRALDCGSGIGRITKRLLLPMFDQVDMVEQCQKFLDSARTFIGQESSRVENLFCCGLQDFTPEEGRYDVIWSQWVLGHLTDEHLVSFFKRCKQGLAPNGVFIVKENVSGSDDTQFDDVDSSFTRSKDSYVRAMMKAGLTIVKEEKQRGFPKDLYSVYMFGLR</sequence>
<evidence type="ECO:0000256" key="1">
    <source>
        <dbReference type="ARBA" id="ARBA00009059"/>
    </source>
</evidence>
<evidence type="ECO:0000256" key="3">
    <source>
        <dbReference type="ARBA" id="ARBA00022679"/>
    </source>
</evidence>
<comment type="similarity">
    <text evidence="1">Belongs to the methyltransferase superfamily. NTM1 family.</text>
</comment>
<evidence type="ECO:0000256" key="8">
    <source>
        <dbReference type="ARBA" id="ARBA00047306"/>
    </source>
</evidence>
<dbReference type="CDD" id="cd02440">
    <property type="entry name" value="AdoMet_MTases"/>
    <property type="match status" value="1"/>
</dbReference>
<comment type="catalytic activity">
    <reaction evidence="10">
        <text>N-terminal L-alanyl-L-prolyl-L-lysyl-[protein] + 3 S-adenosyl-L-methionine = N-terminal N,N,N-trimethyl-L-alanyl-L-prolyl-L-lysyl-[protein] + 3 S-adenosyl-L-homocysteine + 3 H(+)</text>
        <dbReference type="Rhea" id="RHEA:54712"/>
        <dbReference type="Rhea" id="RHEA-COMP:13785"/>
        <dbReference type="Rhea" id="RHEA-COMP:13971"/>
        <dbReference type="ChEBI" id="CHEBI:15378"/>
        <dbReference type="ChEBI" id="CHEBI:57856"/>
        <dbReference type="ChEBI" id="CHEBI:59789"/>
        <dbReference type="ChEBI" id="CHEBI:138057"/>
        <dbReference type="ChEBI" id="CHEBI:138315"/>
        <dbReference type="EC" id="2.1.1.244"/>
    </reaction>
</comment>
<evidence type="ECO:0000256" key="9">
    <source>
        <dbReference type="ARBA" id="ARBA00047885"/>
    </source>
</evidence>
<gene>
    <name evidence="11" type="ORF">MAR_024490</name>
</gene>
<dbReference type="Pfam" id="PF05891">
    <property type="entry name" value="Methyltransf_PK"/>
    <property type="match status" value="1"/>
</dbReference>
<dbReference type="SUPFAM" id="SSF53335">
    <property type="entry name" value="S-adenosyl-L-methionine-dependent methyltransferases"/>
    <property type="match status" value="1"/>
</dbReference>
<evidence type="ECO:0000313" key="11">
    <source>
        <dbReference type="EMBL" id="WAR00118.1"/>
    </source>
</evidence>
<comment type="catalytic activity">
    <reaction evidence="8">
        <text>N-terminal L-seryl-L-prolyl-L-lysyl-[protein] + 3 S-adenosyl-L-methionine = N-terminal N,N,N-trimethyl-L-seryl-L-prolyl-L-lysyl-[protein] + 3 S-adenosyl-L-homocysteine + 3 H(+)</text>
        <dbReference type="Rhea" id="RHEA:54724"/>
        <dbReference type="Rhea" id="RHEA-COMP:13789"/>
        <dbReference type="Rhea" id="RHEA-COMP:13973"/>
        <dbReference type="ChEBI" id="CHEBI:15378"/>
        <dbReference type="ChEBI" id="CHEBI:57856"/>
        <dbReference type="ChEBI" id="CHEBI:59789"/>
        <dbReference type="ChEBI" id="CHEBI:138061"/>
        <dbReference type="ChEBI" id="CHEBI:138317"/>
        <dbReference type="EC" id="2.1.1.244"/>
    </reaction>
</comment>
<dbReference type="InterPro" id="IPR008576">
    <property type="entry name" value="MeTrfase_NTM1"/>
</dbReference>
<accession>A0ABY7DR13</accession>
<evidence type="ECO:0000256" key="6">
    <source>
        <dbReference type="ARBA" id="ARBA00039449"/>
    </source>
</evidence>
<evidence type="ECO:0000313" key="12">
    <source>
        <dbReference type="Proteomes" id="UP001164746"/>
    </source>
</evidence>
<dbReference type="Proteomes" id="UP001164746">
    <property type="component" value="Chromosome 3"/>
</dbReference>
<keyword evidence="4" id="KW-0949">S-adenosyl-L-methionine</keyword>
<dbReference type="PANTHER" id="PTHR12753">
    <property type="entry name" value="AD-003 - RELATED"/>
    <property type="match status" value="1"/>
</dbReference>
<organism evidence="11 12">
    <name type="scientific">Mya arenaria</name>
    <name type="common">Soft-shell clam</name>
    <dbReference type="NCBI Taxonomy" id="6604"/>
    <lineage>
        <taxon>Eukaryota</taxon>
        <taxon>Metazoa</taxon>
        <taxon>Spiralia</taxon>
        <taxon>Lophotrochozoa</taxon>
        <taxon>Mollusca</taxon>
        <taxon>Bivalvia</taxon>
        <taxon>Autobranchia</taxon>
        <taxon>Heteroconchia</taxon>
        <taxon>Euheterodonta</taxon>
        <taxon>Imparidentia</taxon>
        <taxon>Neoheterodontei</taxon>
        <taxon>Myida</taxon>
        <taxon>Myoidea</taxon>
        <taxon>Myidae</taxon>
        <taxon>Mya</taxon>
    </lineage>
</organism>
<dbReference type="EC" id="2.1.1.244" evidence="5"/>
<name>A0ABY7DR13_MYAAR</name>
<dbReference type="PIRSF" id="PIRSF016958">
    <property type="entry name" value="DUF858_MeTrfase_lik"/>
    <property type="match status" value="1"/>
</dbReference>
<dbReference type="InterPro" id="IPR029063">
    <property type="entry name" value="SAM-dependent_MTases_sf"/>
</dbReference>
<dbReference type="PANTHER" id="PTHR12753:SF0">
    <property type="entry name" value="ALPHA N-TERMINAL PROTEIN METHYLTRANSFERASE 1"/>
    <property type="match status" value="1"/>
</dbReference>
<dbReference type="EMBL" id="CP111014">
    <property type="protein sequence ID" value="WAR00118.1"/>
    <property type="molecule type" value="Genomic_DNA"/>
</dbReference>
<proteinExistence type="inferred from homology"/>
<keyword evidence="12" id="KW-1185">Reference proteome</keyword>
<reference evidence="11" key="1">
    <citation type="submission" date="2022-11" db="EMBL/GenBank/DDBJ databases">
        <title>Centuries of genome instability and evolution in soft-shell clam transmissible cancer (bioRxiv).</title>
        <authorList>
            <person name="Hart S.F.M."/>
            <person name="Yonemitsu M.A."/>
            <person name="Giersch R.M."/>
            <person name="Beal B.F."/>
            <person name="Arriagada G."/>
            <person name="Davis B.W."/>
            <person name="Ostrander E.A."/>
            <person name="Goff S.P."/>
            <person name="Metzger M.J."/>
        </authorList>
    </citation>
    <scope>NUCLEOTIDE SEQUENCE</scope>
    <source>
        <strain evidence="11">MELC-2E11</strain>
        <tissue evidence="11">Siphon/mantle</tissue>
    </source>
</reference>
<keyword evidence="3" id="KW-0808">Transferase</keyword>
<evidence type="ECO:0000256" key="10">
    <source>
        <dbReference type="ARBA" id="ARBA00048167"/>
    </source>
</evidence>
<protein>
    <recommendedName>
        <fullName evidence="6">Alpha N-terminal protein methyltransferase 1</fullName>
        <ecNumber evidence="5">2.1.1.244</ecNumber>
    </recommendedName>
    <alternativeName>
        <fullName evidence="7">X-Pro-Lys N-terminal protein methyltransferase 1</fullName>
    </alternativeName>
</protein>
<comment type="catalytic activity">
    <reaction evidence="9">
        <text>N-terminal L-prolyl-L-prolyl-L-lysyl-[protein] + 2 S-adenosyl-L-methionine = N-terminal N,N-dimethyl-L-prolyl-L-prolyl-L-lysyl-[protein] + 2 S-adenosyl-L-homocysteine + 2 H(+)</text>
        <dbReference type="Rhea" id="RHEA:54736"/>
        <dbReference type="Rhea" id="RHEA-COMP:13787"/>
        <dbReference type="Rhea" id="RHEA-COMP:13974"/>
        <dbReference type="ChEBI" id="CHEBI:15378"/>
        <dbReference type="ChEBI" id="CHEBI:57856"/>
        <dbReference type="ChEBI" id="CHEBI:59789"/>
        <dbReference type="ChEBI" id="CHEBI:138059"/>
        <dbReference type="ChEBI" id="CHEBI:138318"/>
        <dbReference type="EC" id="2.1.1.244"/>
    </reaction>
</comment>
<evidence type="ECO:0000256" key="7">
    <source>
        <dbReference type="ARBA" id="ARBA00043129"/>
    </source>
</evidence>
<dbReference type="Gene3D" id="3.40.50.150">
    <property type="entry name" value="Vaccinia Virus protein VP39"/>
    <property type="match status" value="1"/>
</dbReference>
<evidence type="ECO:0000256" key="2">
    <source>
        <dbReference type="ARBA" id="ARBA00022603"/>
    </source>
</evidence>
<evidence type="ECO:0000256" key="5">
    <source>
        <dbReference type="ARBA" id="ARBA00039112"/>
    </source>
</evidence>